<dbReference type="InterPro" id="IPR052514">
    <property type="entry name" value="SAM-dependent_MTase"/>
</dbReference>
<protein>
    <recommendedName>
        <fullName evidence="1">Methyltransferase FkbM domain-containing protein</fullName>
    </recommendedName>
</protein>
<dbReference type="Pfam" id="PF05050">
    <property type="entry name" value="Methyltransf_21"/>
    <property type="match status" value="1"/>
</dbReference>
<dbReference type="InterPro" id="IPR006342">
    <property type="entry name" value="FkbM_mtfrase"/>
</dbReference>
<feature type="domain" description="Methyltransferase FkbM" evidence="1">
    <location>
        <begin position="110"/>
        <end position="271"/>
    </location>
</feature>
<proteinExistence type="predicted"/>
<accession>A0A2M6ITU6</accession>
<dbReference type="NCBIfam" id="TIGR01444">
    <property type="entry name" value="fkbM_fam"/>
    <property type="match status" value="1"/>
</dbReference>
<name>A0A2M6ITU6_9BACT</name>
<evidence type="ECO:0000259" key="1">
    <source>
        <dbReference type="Pfam" id="PF05050"/>
    </source>
</evidence>
<gene>
    <name evidence="2" type="ORF">COV58_03330</name>
</gene>
<dbReference type="SUPFAM" id="SSF53335">
    <property type="entry name" value="S-adenosyl-L-methionine-dependent methyltransferases"/>
    <property type="match status" value="1"/>
</dbReference>
<organism evidence="2 3">
    <name type="scientific">Candidatus Roizmanbacteria bacterium CG11_big_fil_rev_8_21_14_0_20_36_8</name>
    <dbReference type="NCBI Taxonomy" id="1974856"/>
    <lineage>
        <taxon>Bacteria</taxon>
        <taxon>Candidatus Roizmaniibacteriota</taxon>
    </lineage>
</organism>
<dbReference type="PANTHER" id="PTHR34203:SF15">
    <property type="entry name" value="SLL1173 PROTEIN"/>
    <property type="match status" value="1"/>
</dbReference>
<reference evidence="2 3" key="1">
    <citation type="submission" date="2017-09" db="EMBL/GenBank/DDBJ databases">
        <title>Depth-based differentiation of microbial function through sediment-hosted aquifers and enrichment of novel symbionts in the deep terrestrial subsurface.</title>
        <authorList>
            <person name="Probst A.J."/>
            <person name="Ladd B."/>
            <person name="Jarett J.K."/>
            <person name="Geller-Mcgrath D.E."/>
            <person name="Sieber C.M."/>
            <person name="Emerson J.B."/>
            <person name="Anantharaman K."/>
            <person name="Thomas B.C."/>
            <person name="Malmstrom R."/>
            <person name="Stieglmeier M."/>
            <person name="Klingl A."/>
            <person name="Woyke T."/>
            <person name="Ryan C.M."/>
            <person name="Banfield J.F."/>
        </authorList>
    </citation>
    <scope>NUCLEOTIDE SEQUENCE [LARGE SCALE GENOMIC DNA]</scope>
    <source>
        <strain evidence="2">CG11_big_fil_rev_8_21_14_0_20_36_8</strain>
    </source>
</reference>
<comment type="caution">
    <text evidence="2">The sequence shown here is derived from an EMBL/GenBank/DDBJ whole genome shotgun (WGS) entry which is preliminary data.</text>
</comment>
<evidence type="ECO:0000313" key="3">
    <source>
        <dbReference type="Proteomes" id="UP000231056"/>
    </source>
</evidence>
<dbReference type="PANTHER" id="PTHR34203">
    <property type="entry name" value="METHYLTRANSFERASE, FKBM FAMILY PROTEIN"/>
    <property type="match status" value="1"/>
</dbReference>
<evidence type="ECO:0000313" key="2">
    <source>
        <dbReference type="EMBL" id="PIQ73280.1"/>
    </source>
</evidence>
<sequence>MNTPAPVLLEKILATERRVLAYSSVAGSFWEKKFRRLFQLHYKYVIFFICKLLNLPIKKTVTLFWGEKITVPFNDIAISNLYYFGCLSKKELPLIKYLIKHLKVDDVFYDIGANYGFYTHLSKEIITSGSCHLFEPNERVFSYVARNMAVVPPVVLNNCAVSDNNGTLDFYREVDNGSSGTGTTKADVTKSWRRHYTKTRVNSQTLDTYITNHPVPTIMKLDVEGAEINVLKGAVQLLETYQPTIAMEVWSGKKGADHSEPAVAFLLERGYLAYRLDGEGGAHLVADVDTSAIASSLQNFLFQKPVTSLSTESLE</sequence>
<dbReference type="Gene3D" id="3.40.50.150">
    <property type="entry name" value="Vaccinia Virus protein VP39"/>
    <property type="match status" value="1"/>
</dbReference>
<dbReference type="EMBL" id="PCVM01000077">
    <property type="protein sequence ID" value="PIQ73280.1"/>
    <property type="molecule type" value="Genomic_DNA"/>
</dbReference>
<dbReference type="AlphaFoldDB" id="A0A2M6ITU6"/>
<dbReference type="Proteomes" id="UP000231056">
    <property type="component" value="Unassembled WGS sequence"/>
</dbReference>
<dbReference type="InterPro" id="IPR029063">
    <property type="entry name" value="SAM-dependent_MTases_sf"/>
</dbReference>